<evidence type="ECO:0000256" key="2">
    <source>
        <dbReference type="ARBA" id="ARBA00022730"/>
    </source>
</evidence>
<keyword evidence="2 6" id="KW-0699">rRNA-binding</keyword>
<keyword evidence="3 6" id="KW-0694">RNA-binding</keyword>
<evidence type="ECO:0000256" key="3">
    <source>
        <dbReference type="ARBA" id="ARBA00022884"/>
    </source>
</evidence>
<comment type="caution">
    <text evidence="7">The sequence shown here is derived from an EMBL/GenBank/DDBJ whole genome shotgun (WGS) entry which is preliminary data.</text>
</comment>
<keyword evidence="5 6" id="KW-0687">Ribonucleoprotein</keyword>
<dbReference type="RefSeq" id="WP_146506983.1">
    <property type="nucleotide sequence ID" value="NZ_SIHI01000001.1"/>
</dbReference>
<evidence type="ECO:0000313" key="8">
    <source>
        <dbReference type="Proteomes" id="UP000317243"/>
    </source>
</evidence>
<accession>A0A5C5X4I2</accession>
<protein>
    <recommendedName>
        <fullName evidence="6">Large ribosomal subunit protein uL23</fullName>
    </recommendedName>
</protein>
<proteinExistence type="inferred from homology"/>
<sequence length="97" mass="11360">MAGIELESHQVVLRPLVTEKGVHQSEKYNAYAFEVNRMANKEDVRKAVEELWGVRVVAVRTQNRRGKPRRSRLNQGQTSDWKKAIVQLHEDDRINFF</sequence>
<organism evidence="7 8">
    <name type="scientific">Thalassoglobus neptunius</name>
    <dbReference type="NCBI Taxonomy" id="1938619"/>
    <lineage>
        <taxon>Bacteria</taxon>
        <taxon>Pseudomonadati</taxon>
        <taxon>Planctomycetota</taxon>
        <taxon>Planctomycetia</taxon>
        <taxon>Planctomycetales</taxon>
        <taxon>Planctomycetaceae</taxon>
        <taxon>Thalassoglobus</taxon>
    </lineage>
</organism>
<name>A0A5C5X4I2_9PLAN</name>
<dbReference type="Pfam" id="PF00276">
    <property type="entry name" value="Ribosomal_L23"/>
    <property type="match status" value="1"/>
</dbReference>
<dbReference type="GO" id="GO:0005840">
    <property type="term" value="C:ribosome"/>
    <property type="evidence" value="ECO:0007669"/>
    <property type="project" value="UniProtKB-KW"/>
</dbReference>
<dbReference type="GO" id="GO:0006412">
    <property type="term" value="P:translation"/>
    <property type="evidence" value="ECO:0007669"/>
    <property type="project" value="UniProtKB-UniRule"/>
</dbReference>
<dbReference type="InterPro" id="IPR013025">
    <property type="entry name" value="Ribosomal_uL23-like"/>
</dbReference>
<dbReference type="NCBIfam" id="NF004363">
    <property type="entry name" value="PRK05738.2-4"/>
    <property type="match status" value="1"/>
</dbReference>
<dbReference type="SUPFAM" id="SSF54189">
    <property type="entry name" value="Ribosomal proteins S24e, L23 and L15e"/>
    <property type="match status" value="1"/>
</dbReference>
<dbReference type="InterPro" id="IPR012678">
    <property type="entry name" value="Ribosomal_uL23/eL15/eS24_sf"/>
</dbReference>
<dbReference type="AlphaFoldDB" id="A0A5C5X4I2"/>
<dbReference type="Proteomes" id="UP000317243">
    <property type="component" value="Unassembled WGS sequence"/>
</dbReference>
<dbReference type="GO" id="GO:1990904">
    <property type="term" value="C:ribonucleoprotein complex"/>
    <property type="evidence" value="ECO:0007669"/>
    <property type="project" value="UniProtKB-KW"/>
</dbReference>
<dbReference type="EMBL" id="SIHI01000001">
    <property type="protein sequence ID" value="TWT57105.1"/>
    <property type="molecule type" value="Genomic_DNA"/>
</dbReference>
<keyword evidence="8" id="KW-1185">Reference proteome</keyword>
<evidence type="ECO:0000256" key="5">
    <source>
        <dbReference type="ARBA" id="ARBA00023274"/>
    </source>
</evidence>
<evidence type="ECO:0000256" key="4">
    <source>
        <dbReference type="ARBA" id="ARBA00022980"/>
    </source>
</evidence>
<dbReference type="FunFam" id="3.30.70.330:FF:000001">
    <property type="entry name" value="50S ribosomal protein L23"/>
    <property type="match status" value="1"/>
</dbReference>
<gene>
    <name evidence="6 7" type="primary">rplW</name>
    <name evidence="7" type="ORF">KOR42_04630</name>
</gene>
<evidence type="ECO:0000256" key="6">
    <source>
        <dbReference type="HAMAP-Rule" id="MF_01369"/>
    </source>
</evidence>
<dbReference type="GO" id="GO:0003735">
    <property type="term" value="F:structural constituent of ribosome"/>
    <property type="evidence" value="ECO:0007669"/>
    <property type="project" value="InterPro"/>
</dbReference>
<comment type="similarity">
    <text evidence="1 6">Belongs to the universal ribosomal protein uL23 family.</text>
</comment>
<dbReference type="GO" id="GO:0019843">
    <property type="term" value="F:rRNA binding"/>
    <property type="evidence" value="ECO:0007669"/>
    <property type="project" value="UniProtKB-UniRule"/>
</dbReference>
<dbReference type="HAMAP" id="MF_01369_B">
    <property type="entry name" value="Ribosomal_uL23_B"/>
    <property type="match status" value="1"/>
</dbReference>
<evidence type="ECO:0000313" key="7">
    <source>
        <dbReference type="EMBL" id="TWT57105.1"/>
    </source>
</evidence>
<evidence type="ECO:0000256" key="1">
    <source>
        <dbReference type="ARBA" id="ARBA00006700"/>
    </source>
</evidence>
<dbReference type="PANTHER" id="PTHR11620">
    <property type="entry name" value="60S RIBOSOMAL PROTEIN L23A"/>
    <property type="match status" value="1"/>
</dbReference>
<reference evidence="7 8" key="1">
    <citation type="submission" date="2019-02" db="EMBL/GenBank/DDBJ databases">
        <title>Deep-cultivation of Planctomycetes and their phenomic and genomic characterization uncovers novel biology.</title>
        <authorList>
            <person name="Wiegand S."/>
            <person name="Jogler M."/>
            <person name="Boedeker C."/>
            <person name="Pinto D."/>
            <person name="Vollmers J."/>
            <person name="Rivas-Marin E."/>
            <person name="Kohn T."/>
            <person name="Peeters S.H."/>
            <person name="Heuer A."/>
            <person name="Rast P."/>
            <person name="Oberbeckmann S."/>
            <person name="Bunk B."/>
            <person name="Jeske O."/>
            <person name="Meyerdierks A."/>
            <person name="Storesund J.E."/>
            <person name="Kallscheuer N."/>
            <person name="Luecker S."/>
            <person name="Lage O.M."/>
            <person name="Pohl T."/>
            <person name="Merkel B.J."/>
            <person name="Hornburger P."/>
            <person name="Mueller R.-W."/>
            <person name="Bruemmer F."/>
            <person name="Labrenz M."/>
            <person name="Spormann A.M."/>
            <person name="Op Den Camp H."/>
            <person name="Overmann J."/>
            <person name="Amann R."/>
            <person name="Jetten M.S.M."/>
            <person name="Mascher T."/>
            <person name="Medema M.H."/>
            <person name="Devos D.P."/>
            <person name="Kaster A.-K."/>
            <person name="Ovreas L."/>
            <person name="Rohde M."/>
            <person name="Galperin M.Y."/>
            <person name="Jogler C."/>
        </authorList>
    </citation>
    <scope>NUCLEOTIDE SEQUENCE [LARGE SCALE GENOMIC DNA]</scope>
    <source>
        <strain evidence="7 8">KOR42</strain>
    </source>
</reference>
<dbReference type="InterPro" id="IPR012677">
    <property type="entry name" value="Nucleotide-bd_a/b_plait_sf"/>
</dbReference>
<keyword evidence="4 6" id="KW-0689">Ribosomal protein</keyword>
<comment type="function">
    <text evidence="6">One of the early assembly proteins it binds 23S rRNA. One of the proteins that surrounds the polypeptide exit tunnel on the outside of the ribosome. Forms the main docking site for trigger factor binding to the ribosome.</text>
</comment>
<dbReference type="OrthoDB" id="9793353at2"/>
<comment type="subunit">
    <text evidence="6">Part of the 50S ribosomal subunit. Contacts protein L29, and trigger factor when it is bound to the ribosome.</text>
</comment>
<dbReference type="Gene3D" id="3.30.70.330">
    <property type="match status" value="1"/>
</dbReference>